<dbReference type="PANTHER" id="PTHR11601">
    <property type="entry name" value="CYSTEINE DESULFURYLASE FAMILY MEMBER"/>
    <property type="match status" value="1"/>
</dbReference>
<feature type="domain" description="Aminotransferase class V" evidence="12">
    <location>
        <begin position="91"/>
        <end position="455"/>
    </location>
</feature>
<evidence type="ECO:0000256" key="5">
    <source>
        <dbReference type="ARBA" id="ARBA00022490"/>
    </source>
</evidence>
<sequence length="468" mass="50240">MNQMSRRTGVTLTEAHRKILTFAHTHYETHGVPPLYTAIQKATGTDRPTLERLFPHGIASVYAWCGIPVKQGEDGCKPVAEVTGEPGRALFLDHNATTPPRAEVRDLMARYYSGEMGFGNPSSSSPEGKAAFDLVMNARKSIAGLIDAQPQNIIFTGSGSEANNLAIKGIACRYMDSPAKGHIITTEIEHPSVIESVHFLGMLGFDISFIPPKKDGTIDPTAIMEALRSDTILVCAMAANNEIGTITPIRKIGALLKMAEVPFMVDAVQAFGRLPLSPKEMGVTLMSFSGHKIYGPKGIGALYVDDSVDLVPVIHGGGQELGRRAGTENVGHIIALAKAAQLAHHEMDEEWDRLTRLNAYFLDRLHASVTGCVVNGSLTARIPHNLSIGFPGVDAGALLLSLANAGIAVSSGSACHSGSREVSHVLHAIQADSTRYGTLRFGLGRSTTREDIDYLFSLLPEMVRQLQG</sequence>
<proteinExistence type="inferred from homology"/>
<dbReference type="Gene3D" id="1.10.10.370">
    <property type="entry name" value="DsrC-like protein, C-terminal domain"/>
    <property type="match status" value="1"/>
</dbReference>
<dbReference type="SUPFAM" id="SSF53383">
    <property type="entry name" value="PLP-dependent transferases"/>
    <property type="match status" value="1"/>
</dbReference>
<evidence type="ECO:0000256" key="2">
    <source>
        <dbReference type="ARBA" id="ARBA00004496"/>
    </source>
</evidence>
<keyword evidence="10" id="KW-0411">Iron-sulfur</keyword>
<dbReference type="SUPFAM" id="SSF69721">
    <property type="entry name" value="DsrC, the gamma subunit of dissimilatory sulfite reductase"/>
    <property type="match status" value="1"/>
</dbReference>
<comment type="similarity">
    <text evidence="3">Belongs to the DsrC/TusE family.</text>
</comment>
<evidence type="ECO:0000256" key="11">
    <source>
        <dbReference type="ARBA" id="ARBA00050776"/>
    </source>
</evidence>
<keyword evidence="7" id="KW-0479">Metal-binding</keyword>
<evidence type="ECO:0000259" key="12">
    <source>
        <dbReference type="Pfam" id="PF00266"/>
    </source>
</evidence>
<dbReference type="PIRSF" id="PIRSF005572">
    <property type="entry name" value="NifS"/>
    <property type="match status" value="1"/>
</dbReference>
<dbReference type="InterPro" id="IPR015424">
    <property type="entry name" value="PyrdxlP-dep_Trfase"/>
</dbReference>
<protein>
    <submittedName>
        <fullName evidence="13">Cysteine desulfurase IscS</fullName>
    </submittedName>
</protein>
<dbReference type="InterPro" id="IPR042072">
    <property type="entry name" value="DsrC-like_C"/>
</dbReference>
<keyword evidence="8" id="KW-0663">Pyridoxal phosphate</keyword>
<name>A0ABM7PNJ1_9BACT</name>
<accession>A0ABM7PNJ1</accession>
<evidence type="ECO:0000256" key="1">
    <source>
        <dbReference type="ARBA" id="ARBA00001933"/>
    </source>
</evidence>
<dbReference type="Gene3D" id="3.40.640.10">
    <property type="entry name" value="Type I PLP-dependent aspartate aminotransferase-like (Major domain)"/>
    <property type="match status" value="1"/>
</dbReference>
<dbReference type="PANTHER" id="PTHR11601:SF34">
    <property type="entry name" value="CYSTEINE DESULFURASE"/>
    <property type="match status" value="1"/>
</dbReference>
<dbReference type="Pfam" id="PF00266">
    <property type="entry name" value="Aminotran_5"/>
    <property type="match status" value="1"/>
</dbReference>
<dbReference type="EMBL" id="AP024488">
    <property type="protein sequence ID" value="BCS98831.1"/>
    <property type="molecule type" value="Genomic_DNA"/>
</dbReference>
<evidence type="ECO:0000256" key="8">
    <source>
        <dbReference type="ARBA" id="ARBA00022898"/>
    </source>
</evidence>
<reference evidence="13 14" key="1">
    <citation type="submission" date="2021-02" db="EMBL/GenBank/DDBJ databases">
        <title>Complete genome of Desulfoluna sp. strain ASN36.</title>
        <authorList>
            <person name="Takahashi A."/>
            <person name="Kojima H."/>
            <person name="Fukui M."/>
        </authorList>
    </citation>
    <scope>NUCLEOTIDE SEQUENCE [LARGE SCALE GENOMIC DNA]</scope>
    <source>
        <strain evidence="13 14">ASN36</strain>
    </source>
</reference>
<evidence type="ECO:0000256" key="7">
    <source>
        <dbReference type="ARBA" id="ARBA00022723"/>
    </source>
</evidence>
<dbReference type="Gene3D" id="3.90.1150.10">
    <property type="entry name" value="Aspartate Aminotransferase, domain 1"/>
    <property type="match status" value="1"/>
</dbReference>
<organism evidence="13 14">
    <name type="scientific">Desulfoluna limicola</name>
    <dbReference type="NCBI Taxonomy" id="2810562"/>
    <lineage>
        <taxon>Bacteria</taxon>
        <taxon>Pseudomonadati</taxon>
        <taxon>Thermodesulfobacteriota</taxon>
        <taxon>Desulfobacteria</taxon>
        <taxon>Desulfobacterales</taxon>
        <taxon>Desulfolunaceae</taxon>
        <taxon>Desulfoluna</taxon>
    </lineage>
</organism>
<keyword evidence="5" id="KW-0963">Cytoplasm</keyword>
<evidence type="ECO:0000256" key="9">
    <source>
        <dbReference type="ARBA" id="ARBA00023004"/>
    </source>
</evidence>
<dbReference type="InterPro" id="IPR025526">
    <property type="entry name" value="DsrC-like_dom_sf"/>
</dbReference>
<dbReference type="Gene3D" id="1.10.260.50">
    <property type="match status" value="1"/>
</dbReference>
<gene>
    <name evidence="13" type="primary">iscS</name>
    <name evidence="13" type="ORF">DSLASN_44630</name>
</gene>
<dbReference type="InterPro" id="IPR015421">
    <property type="entry name" value="PyrdxlP-dep_Trfase_major"/>
</dbReference>
<evidence type="ECO:0000256" key="4">
    <source>
        <dbReference type="ARBA" id="ARBA00006490"/>
    </source>
</evidence>
<comment type="catalytic activity">
    <reaction evidence="11">
        <text>(sulfur carrier)-H + L-cysteine = (sulfur carrier)-SH + L-alanine</text>
        <dbReference type="Rhea" id="RHEA:43892"/>
        <dbReference type="Rhea" id="RHEA-COMP:14737"/>
        <dbReference type="Rhea" id="RHEA-COMP:14739"/>
        <dbReference type="ChEBI" id="CHEBI:29917"/>
        <dbReference type="ChEBI" id="CHEBI:35235"/>
        <dbReference type="ChEBI" id="CHEBI:57972"/>
        <dbReference type="ChEBI" id="CHEBI:64428"/>
        <dbReference type="EC" id="2.8.1.7"/>
    </reaction>
</comment>
<evidence type="ECO:0000256" key="6">
    <source>
        <dbReference type="ARBA" id="ARBA00022679"/>
    </source>
</evidence>
<dbReference type="InterPro" id="IPR015422">
    <property type="entry name" value="PyrdxlP-dep_Trfase_small"/>
</dbReference>
<evidence type="ECO:0000313" key="14">
    <source>
        <dbReference type="Proteomes" id="UP001320148"/>
    </source>
</evidence>
<dbReference type="Pfam" id="PF04358">
    <property type="entry name" value="DsrC"/>
    <property type="match status" value="1"/>
</dbReference>
<dbReference type="InterPro" id="IPR000192">
    <property type="entry name" value="Aminotrans_V_dom"/>
</dbReference>
<dbReference type="InterPro" id="IPR016454">
    <property type="entry name" value="Cysteine_dSase"/>
</dbReference>
<evidence type="ECO:0000256" key="10">
    <source>
        <dbReference type="ARBA" id="ARBA00023014"/>
    </source>
</evidence>
<evidence type="ECO:0000313" key="13">
    <source>
        <dbReference type="EMBL" id="BCS98831.1"/>
    </source>
</evidence>
<comment type="similarity">
    <text evidence="4">Belongs to the class-V pyridoxal-phosphate-dependent aminotransferase family. NifS/IscS subfamily.</text>
</comment>
<dbReference type="InterPro" id="IPR007453">
    <property type="entry name" value="DsrC/TusE"/>
</dbReference>
<keyword evidence="9" id="KW-0408">Iron</keyword>
<dbReference type="Proteomes" id="UP001320148">
    <property type="component" value="Chromosome"/>
</dbReference>
<comment type="cofactor">
    <cofactor evidence="1">
        <name>pyridoxal 5'-phosphate</name>
        <dbReference type="ChEBI" id="CHEBI:597326"/>
    </cofactor>
</comment>
<keyword evidence="14" id="KW-1185">Reference proteome</keyword>
<comment type="subcellular location">
    <subcellularLocation>
        <location evidence="2">Cytoplasm</location>
    </subcellularLocation>
</comment>
<keyword evidence="6" id="KW-0808">Transferase</keyword>
<evidence type="ECO:0000256" key="3">
    <source>
        <dbReference type="ARBA" id="ARBA00005718"/>
    </source>
</evidence>